<organism evidence="2 3">
    <name type="scientific">Streptomyces chrestomyceticus JCM 4735</name>
    <dbReference type="NCBI Taxonomy" id="1306181"/>
    <lineage>
        <taxon>Bacteria</taxon>
        <taxon>Bacillati</taxon>
        <taxon>Actinomycetota</taxon>
        <taxon>Actinomycetes</taxon>
        <taxon>Kitasatosporales</taxon>
        <taxon>Streptomycetaceae</taxon>
        <taxon>Streptomyces</taxon>
    </lineage>
</organism>
<evidence type="ECO:0000313" key="2">
    <source>
        <dbReference type="EMBL" id="GCD32432.1"/>
    </source>
</evidence>
<proteinExistence type="predicted"/>
<accession>A0A7U9KPH4</accession>
<evidence type="ECO:0000313" key="3">
    <source>
        <dbReference type="Proteomes" id="UP000287830"/>
    </source>
</evidence>
<feature type="region of interest" description="Disordered" evidence="1">
    <location>
        <begin position="23"/>
        <end position="63"/>
    </location>
</feature>
<dbReference type="AlphaFoldDB" id="A0A7U9KPH4"/>
<dbReference type="Proteomes" id="UP000287830">
    <property type="component" value="Unassembled WGS sequence"/>
</dbReference>
<dbReference type="EMBL" id="BHZC01000001">
    <property type="protein sequence ID" value="GCD32432.1"/>
    <property type="molecule type" value="Genomic_DNA"/>
</dbReference>
<reference evidence="2 3" key="1">
    <citation type="submission" date="2018-11" db="EMBL/GenBank/DDBJ databases">
        <title>Whole genome sequence of Streptomyces chrestomyceticus NBRC 13444(T).</title>
        <authorList>
            <person name="Komaki H."/>
            <person name="Tamura T."/>
        </authorList>
    </citation>
    <scope>NUCLEOTIDE SEQUENCE [LARGE SCALE GENOMIC DNA]</scope>
    <source>
        <strain evidence="2 3">NBRC 13444</strain>
    </source>
</reference>
<evidence type="ECO:0000256" key="1">
    <source>
        <dbReference type="SAM" id="MobiDB-lite"/>
    </source>
</evidence>
<comment type="caution">
    <text evidence="2">The sequence shown here is derived from an EMBL/GenBank/DDBJ whole genome shotgun (WGS) entry which is preliminary data.</text>
</comment>
<gene>
    <name evidence="2" type="ORF">OEIGOIKO_00145</name>
</gene>
<sequence length="63" mass="7116">MVMAVPAVTGSALRWVLAQPVRPHRSRTKARAETGKRRYAYSHSASPYSRPVSRDQPAARIRR</sequence>
<protein>
    <submittedName>
        <fullName evidence="2">Uncharacterized protein</fullName>
    </submittedName>
</protein>
<name>A0A7U9KPH4_9ACTN</name>